<keyword evidence="2" id="KW-1185">Reference proteome</keyword>
<comment type="caution">
    <text evidence="1">The sequence shown here is derived from an EMBL/GenBank/DDBJ whole genome shotgun (WGS) entry which is preliminary data.</text>
</comment>
<sequence length="164" mass="18352">MLGLNTPVLSPREIKNTDSSCFCSRACCTVDDHIIHSKLLHVKECFVVGASRIFDPETTSLIEELGNKILQAEVKQTLHRTASLSMDKLQEQMSTDPCRKTFAMVDNLFNPSGVVLNDVNSNLVTLFQTLQGMKHTNLTSADIAHSYTRFKEIVKAEAEKKHLM</sequence>
<dbReference type="EMBL" id="JARBHB010000003">
    <property type="protein sequence ID" value="KAJ8890792.1"/>
    <property type="molecule type" value="Genomic_DNA"/>
</dbReference>
<gene>
    <name evidence="1" type="ORF">PR048_010301</name>
</gene>
<protein>
    <submittedName>
        <fullName evidence="1">Uncharacterized protein</fullName>
    </submittedName>
</protein>
<evidence type="ECO:0000313" key="1">
    <source>
        <dbReference type="EMBL" id="KAJ8890792.1"/>
    </source>
</evidence>
<reference evidence="1 2" key="1">
    <citation type="submission" date="2023-02" db="EMBL/GenBank/DDBJ databases">
        <title>LHISI_Scaffold_Assembly.</title>
        <authorList>
            <person name="Stuart O.P."/>
            <person name="Cleave R."/>
            <person name="Magrath M.J.L."/>
            <person name="Mikheyev A.S."/>
        </authorList>
    </citation>
    <scope>NUCLEOTIDE SEQUENCE [LARGE SCALE GENOMIC DNA]</scope>
    <source>
        <strain evidence="1">Daus_M_001</strain>
        <tissue evidence="1">Leg muscle</tissue>
    </source>
</reference>
<evidence type="ECO:0000313" key="2">
    <source>
        <dbReference type="Proteomes" id="UP001159363"/>
    </source>
</evidence>
<dbReference type="Proteomes" id="UP001159363">
    <property type="component" value="Chromosome 3"/>
</dbReference>
<organism evidence="1 2">
    <name type="scientific">Dryococelus australis</name>
    <dbReference type="NCBI Taxonomy" id="614101"/>
    <lineage>
        <taxon>Eukaryota</taxon>
        <taxon>Metazoa</taxon>
        <taxon>Ecdysozoa</taxon>
        <taxon>Arthropoda</taxon>
        <taxon>Hexapoda</taxon>
        <taxon>Insecta</taxon>
        <taxon>Pterygota</taxon>
        <taxon>Neoptera</taxon>
        <taxon>Polyneoptera</taxon>
        <taxon>Phasmatodea</taxon>
        <taxon>Verophasmatodea</taxon>
        <taxon>Anareolatae</taxon>
        <taxon>Phasmatidae</taxon>
        <taxon>Eurycanthinae</taxon>
        <taxon>Dryococelus</taxon>
    </lineage>
</organism>
<accession>A0ABQ9I2B3</accession>
<proteinExistence type="predicted"/>
<name>A0ABQ9I2B3_9NEOP</name>